<proteinExistence type="predicted"/>
<organism evidence="2 3">
    <name type="scientific">Lithohypha guttulata</name>
    <dbReference type="NCBI Taxonomy" id="1690604"/>
    <lineage>
        <taxon>Eukaryota</taxon>
        <taxon>Fungi</taxon>
        <taxon>Dikarya</taxon>
        <taxon>Ascomycota</taxon>
        <taxon>Pezizomycotina</taxon>
        <taxon>Eurotiomycetes</taxon>
        <taxon>Chaetothyriomycetidae</taxon>
        <taxon>Chaetothyriales</taxon>
        <taxon>Trichomeriaceae</taxon>
        <taxon>Lithohypha</taxon>
    </lineage>
</organism>
<accession>A0ABR0KDX8</accession>
<reference evidence="2 3" key="1">
    <citation type="submission" date="2023-08" db="EMBL/GenBank/DDBJ databases">
        <title>Black Yeasts Isolated from many extreme environments.</title>
        <authorList>
            <person name="Coleine C."/>
            <person name="Stajich J.E."/>
            <person name="Selbmann L."/>
        </authorList>
    </citation>
    <scope>NUCLEOTIDE SEQUENCE [LARGE SCALE GENOMIC DNA]</scope>
    <source>
        <strain evidence="2 3">CCFEE 5885</strain>
    </source>
</reference>
<name>A0ABR0KDX8_9EURO</name>
<feature type="region of interest" description="Disordered" evidence="1">
    <location>
        <begin position="1"/>
        <end position="146"/>
    </location>
</feature>
<feature type="compositionally biased region" description="Basic and acidic residues" evidence="1">
    <location>
        <begin position="620"/>
        <end position="632"/>
    </location>
</feature>
<feature type="compositionally biased region" description="Low complexity" evidence="1">
    <location>
        <begin position="330"/>
        <end position="345"/>
    </location>
</feature>
<feature type="compositionally biased region" description="Basic and acidic residues" evidence="1">
    <location>
        <begin position="368"/>
        <end position="377"/>
    </location>
</feature>
<keyword evidence="3" id="KW-1185">Reference proteome</keyword>
<gene>
    <name evidence="2" type="ORF">LTR24_003744</name>
</gene>
<evidence type="ECO:0000313" key="2">
    <source>
        <dbReference type="EMBL" id="KAK5094139.1"/>
    </source>
</evidence>
<comment type="caution">
    <text evidence="2">The sequence shown here is derived from an EMBL/GenBank/DDBJ whole genome shotgun (WGS) entry which is preliminary data.</text>
</comment>
<protein>
    <submittedName>
        <fullName evidence="2">Uncharacterized protein</fullName>
    </submittedName>
</protein>
<feature type="compositionally biased region" description="Acidic residues" evidence="1">
    <location>
        <begin position="124"/>
        <end position="134"/>
    </location>
</feature>
<evidence type="ECO:0000256" key="1">
    <source>
        <dbReference type="SAM" id="MobiDB-lite"/>
    </source>
</evidence>
<dbReference type="Proteomes" id="UP001345013">
    <property type="component" value="Unassembled WGS sequence"/>
</dbReference>
<feature type="compositionally biased region" description="Basic and acidic residues" evidence="1">
    <location>
        <begin position="1"/>
        <end position="16"/>
    </location>
</feature>
<feature type="compositionally biased region" description="Polar residues" evidence="1">
    <location>
        <begin position="355"/>
        <end position="365"/>
    </location>
</feature>
<dbReference type="EMBL" id="JAVRRG010000036">
    <property type="protein sequence ID" value="KAK5094139.1"/>
    <property type="molecule type" value="Genomic_DNA"/>
</dbReference>
<feature type="region of interest" description="Disordered" evidence="1">
    <location>
        <begin position="221"/>
        <end position="269"/>
    </location>
</feature>
<feature type="region of interest" description="Disordered" evidence="1">
    <location>
        <begin position="620"/>
        <end position="658"/>
    </location>
</feature>
<feature type="compositionally biased region" description="Acidic residues" evidence="1">
    <location>
        <begin position="258"/>
        <end position="269"/>
    </location>
</feature>
<evidence type="ECO:0000313" key="3">
    <source>
        <dbReference type="Proteomes" id="UP001345013"/>
    </source>
</evidence>
<feature type="region of interest" description="Disordered" evidence="1">
    <location>
        <begin position="282"/>
        <end position="377"/>
    </location>
</feature>
<sequence>MAGRPARERKAPKRLEDEQEDASSTVANVGRNPRPARRKTTPDNKQEDTTADIDSAVGRGRGRGRGIRGGSHGKDHGRGQGRGGNKALAKPPRRQRLGSSGDDGDTTLNPSRSPINDGAVDGGSDQDYDNDENSDSVPLTNRSTTAARRDLNQKRLLIPYVRIEDDATIEQWYADPYQRIDPAHPAYDEWRRNNLQESLMSRGINIVRARPVANWLMKSNGRFMSTDGSGQRAPGKRSRKKSETHQVPAESSTQTLDQDTESNEDGDTMDLDTLADLKQEEAFNDHDDSIGEEDEEGTVRVSESQVHGLARSDPAGKERLESSPLRIAGRSRATSTVSDVTRTTVKNAAHPISPAPSQLYGSSQLRGGDAKSHANSERDIGRQIASLKGALKRFQLVYGDNLLEPDYNKYDIDHISSTAKLPRAVPMAGFRTQGHKHLQYAVIPDSSTALTNHMLESQAHSRIKGQANDGLQHNQTRPHDPHVLTEDPHFGMFPFDRSEVHTPEEQEMLRVQHARRQLRDTNIKDQEAVRKIHVEIAEEKELEKQHVLQQLKQKVFSWETDAIIAGVLTDENGLPNGNFYRVREDNEKWKRLAERQATLNAGGEAAEKIYLEEREAALEQERKEKRREDRRRQSAKQRAKAAGLAGEETRLSGWVAEE</sequence>
<feature type="compositionally biased region" description="Polar residues" evidence="1">
    <location>
        <begin position="135"/>
        <end position="146"/>
    </location>
</feature>